<dbReference type="AlphaFoldDB" id="A0ABD3W9K1"/>
<evidence type="ECO:0000313" key="7">
    <source>
        <dbReference type="EMBL" id="KAL3870567.1"/>
    </source>
</evidence>
<dbReference type="InterPro" id="IPR050350">
    <property type="entry name" value="Compl-Cell_Adhes-Reg"/>
</dbReference>
<dbReference type="PANTHER" id="PTHR19325:SF575">
    <property type="entry name" value="LOCOMOTION-RELATED PROTEIN HIKARU GENKI"/>
    <property type="match status" value="1"/>
</dbReference>
<comment type="caution">
    <text evidence="5">Lacks conserved residue(s) required for the propagation of feature annotation.</text>
</comment>
<dbReference type="SUPFAM" id="SSF57535">
    <property type="entry name" value="Complement control module/SCR domain"/>
    <property type="match status" value="6"/>
</dbReference>
<dbReference type="InterPro" id="IPR000436">
    <property type="entry name" value="Sushi_SCR_CCP_dom"/>
</dbReference>
<evidence type="ECO:0000259" key="6">
    <source>
        <dbReference type="PROSITE" id="PS50923"/>
    </source>
</evidence>
<keyword evidence="8" id="KW-1185">Reference proteome</keyword>
<dbReference type="Gene3D" id="2.10.70.10">
    <property type="entry name" value="Complement Module, domain 1"/>
    <property type="match status" value="5"/>
</dbReference>
<dbReference type="SMART" id="SM00032">
    <property type="entry name" value="CCP"/>
    <property type="match status" value="10"/>
</dbReference>
<reference evidence="7 8" key="1">
    <citation type="submission" date="2024-11" db="EMBL/GenBank/DDBJ databases">
        <title>Chromosome-level genome assembly of the freshwater bivalve Anodonta woodiana.</title>
        <authorList>
            <person name="Chen X."/>
        </authorList>
    </citation>
    <scope>NUCLEOTIDE SEQUENCE [LARGE SCALE GENOMIC DNA]</scope>
    <source>
        <strain evidence="7">MN2024</strain>
        <tissue evidence="7">Gills</tissue>
    </source>
</reference>
<evidence type="ECO:0000313" key="8">
    <source>
        <dbReference type="Proteomes" id="UP001634394"/>
    </source>
</evidence>
<feature type="non-terminal residue" evidence="7">
    <location>
        <position position="1"/>
    </location>
</feature>
<keyword evidence="1 5" id="KW-0768">Sushi</keyword>
<feature type="disulfide bond" evidence="5">
    <location>
        <begin position="723"/>
        <end position="750"/>
    </location>
</feature>
<protein>
    <recommendedName>
        <fullName evidence="6">Sushi domain-containing protein</fullName>
    </recommendedName>
</protein>
<dbReference type="InterPro" id="IPR035976">
    <property type="entry name" value="Sushi/SCR/CCP_sf"/>
</dbReference>
<evidence type="ECO:0000256" key="3">
    <source>
        <dbReference type="ARBA" id="ARBA00023157"/>
    </source>
</evidence>
<dbReference type="EMBL" id="JBJQND010000007">
    <property type="protein sequence ID" value="KAL3870567.1"/>
    <property type="molecule type" value="Genomic_DNA"/>
</dbReference>
<evidence type="ECO:0000256" key="5">
    <source>
        <dbReference type="PROSITE-ProRule" id="PRU00302"/>
    </source>
</evidence>
<sequence length="976" mass="109014">CDELHTMEPITSKIAICTEQGNWSRPQPRCIKFCKVRALTHGLLKTSSGIQRKITEDSYVHYNTDLYFTCNDRYERYASGYGTSGRLKCVNGALLPGSPECRPQRCVIEPTTNLEYFVGEEKIFDNIIQSGIVMNARCSNKTELFRSSSYLKDEHVNVTCYHGKFQSELPVCKDKRCNIIATVDNGHFIYRGKEVLIGEKIISGSYIQLKCYEGYELNNKPNDGNLRLEQTYIMCYQGSFTSEIPSCVRKRCFIAPSTNLEYFIGEEKVLGNIIQSGIVMNARCSNKTELFRSSLYLEEEQVIVTCYRGTLRPESPVCRDKRCNIIATVDNGHLISRGKVVVTGEKIFSGSNIQMKCSQGYALYNKTTSTYLNLEQREIKCYQGSFTSEIPSCVPKRCNTPVLTEAVTGFVAIGNKSMPDNFFPHDQSVKAVCKDGYRQQGTFTCQEGIWRGNSTCEPDVTGCVLKDPGMHIISLGNRKVLKVGENANVSCKFGYQIVPSIFAKREYEYDYPNPESTADPSEIKETEDMENILAVGDGNYTCIENGTWEPELRFSCKQIVCDSFDAYNLENGKIIYSSHFDYTVGTVASFHCDPGYIRHGPENRTCQIDGTWSGPCVTCQTKTRNASSTCPAPCVPVGARKAGSHPYEIGSIVKFHCPRSKTQDRDENSIYCIENGTYATWNGTMIDCKEIICDKGDHYGFENGRVTYSSSVATVGTEASFKCNNGYTLIGNKTRICQKDGNWSPGCVMCQKHQPNSSICPAPCVPDGARKIGSLSYEIGSIIQLYCFQSNMDFNINSTHIRHCVNNGTSAGWNGSNINCKAKCKPLTDSYNIIQNGVIPGILSDKTVVELNCNRSQSQVQAVCRQGVWKPKKPTCESTCRPLIDSYNIVKNGVVPGILSDKTVVELNCSRSPPFYIKTAECINGSWKPNNPTCESINGYEYMRDKLRNPTALTNCKRDNQSKVNLILRYSQCTVV</sequence>
<keyword evidence="2" id="KW-0677">Repeat</keyword>
<feature type="domain" description="Sushi" evidence="6">
    <location>
        <begin position="1"/>
        <end position="32"/>
    </location>
</feature>
<organism evidence="7 8">
    <name type="scientific">Sinanodonta woodiana</name>
    <name type="common">Chinese pond mussel</name>
    <name type="synonym">Anodonta woodiana</name>
    <dbReference type="NCBI Taxonomy" id="1069815"/>
    <lineage>
        <taxon>Eukaryota</taxon>
        <taxon>Metazoa</taxon>
        <taxon>Spiralia</taxon>
        <taxon>Lophotrochozoa</taxon>
        <taxon>Mollusca</taxon>
        <taxon>Bivalvia</taxon>
        <taxon>Autobranchia</taxon>
        <taxon>Heteroconchia</taxon>
        <taxon>Palaeoheterodonta</taxon>
        <taxon>Unionida</taxon>
        <taxon>Unionoidea</taxon>
        <taxon>Unionidae</taxon>
        <taxon>Unioninae</taxon>
        <taxon>Sinanodonta</taxon>
    </lineage>
</organism>
<feature type="domain" description="Sushi" evidence="6">
    <location>
        <begin position="559"/>
        <end position="621"/>
    </location>
</feature>
<name>A0ABD3W9K1_SINWO</name>
<feature type="disulfide bond" evidence="5">
    <location>
        <begin position="592"/>
        <end position="619"/>
    </location>
</feature>
<dbReference type="PANTHER" id="PTHR19325">
    <property type="entry name" value="COMPLEMENT COMPONENT-RELATED SUSHI DOMAIN-CONTAINING"/>
    <property type="match status" value="1"/>
</dbReference>
<evidence type="ECO:0000256" key="2">
    <source>
        <dbReference type="ARBA" id="ARBA00022737"/>
    </source>
</evidence>
<evidence type="ECO:0000256" key="1">
    <source>
        <dbReference type="ARBA" id="ARBA00022659"/>
    </source>
</evidence>
<feature type="domain" description="Sushi" evidence="6">
    <location>
        <begin position="691"/>
        <end position="752"/>
    </location>
</feature>
<keyword evidence="3 5" id="KW-1015">Disulfide bond</keyword>
<dbReference type="PROSITE" id="PS50923">
    <property type="entry name" value="SUSHI"/>
    <property type="match status" value="5"/>
</dbReference>
<comment type="caution">
    <text evidence="7">The sequence shown here is derived from an EMBL/GenBank/DDBJ whole genome shotgun (WGS) entry which is preliminary data.</text>
</comment>
<feature type="domain" description="Sushi" evidence="6">
    <location>
        <begin position="878"/>
        <end position="936"/>
    </location>
</feature>
<feature type="domain" description="Sushi" evidence="6">
    <location>
        <begin position="628"/>
        <end position="690"/>
    </location>
</feature>
<evidence type="ECO:0000256" key="4">
    <source>
        <dbReference type="ARBA" id="ARBA00023180"/>
    </source>
</evidence>
<keyword evidence="4" id="KW-0325">Glycoprotein</keyword>
<accession>A0ABD3W9K1</accession>
<dbReference type="Proteomes" id="UP001634394">
    <property type="component" value="Unassembled WGS sequence"/>
</dbReference>
<proteinExistence type="predicted"/>
<gene>
    <name evidence="7" type="ORF">ACJMK2_038618</name>
</gene>
<dbReference type="Pfam" id="PF00084">
    <property type="entry name" value="Sushi"/>
    <property type="match status" value="2"/>
</dbReference>
<dbReference type="CDD" id="cd00033">
    <property type="entry name" value="CCP"/>
    <property type="match status" value="2"/>
</dbReference>